<dbReference type="GO" id="GO:0006635">
    <property type="term" value="P:fatty acid beta-oxidation"/>
    <property type="evidence" value="ECO:0007669"/>
    <property type="project" value="TreeGrafter"/>
</dbReference>
<proteinExistence type="inferred from homology"/>
<dbReference type="SUPFAM" id="SSF52096">
    <property type="entry name" value="ClpP/crotonase"/>
    <property type="match status" value="1"/>
</dbReference>
<dbReference type="FunFam" id="3.90.226.10:FF:000009">
    <property type="entry name" value="Carnitinyl-CoA dehydratase"/>
    <property type="match status" value="1"/>
</dbReference>
<reference evidence="4 5" key="1">
    <citation type="journal article" date="2005" name="Int. J. Syst. Evol. Microbiol.">
        <title>Nitrincola lacisaponensis gen. nov., sp. nov., a novel alkaliphilic bacterium isolated from an alkaline, saline lake.</title>
        <authorList>
            <person name="Dimitriu P.A."/>
            <person name="Shukla S.K."/>
            <person name="Conradt J."/>
            <person name="Marquez M.C."/>
            <person name="Ventosa A."/>
            <person name="Maglia A."/>
            <person name="Peyton B.M."/>
            <person name="Pinkart H.C."/>
            <person name="Mormile M.R."/>
        </authorList>
    </citation>
    <scope>NUCLEOTIDE SEQUENCE [LARGE SCALE GENOMIC DNA]</scope>
    <source>
        <strain evidence="4 5">4CA</strain>
    </source>
</reference>
<dbReference type="InterPro" id="IPR001753">
    <property type="entry name" value="Enoyl-CoA_hydra/iso"/>
</dbReference>
<dbReference type="PROSITE" id="PS00166">
    <property type="entry name" value="ENOYL_COA_HYDRATASE"/>
    <property type="match status" value="1"/>
</dbReference>
<dbReference type="InterPro" id="IPR014748">
    <property type="entry name" value="Enoyl-CoA_hydra_C"/>
</dbReference>
<evidence type="ECO:0000313" key="4">
    <source>
        <dbReference type="EMBL" id="KDE39868.1"/>
    </source>
</evidence>
<dbReference type="CDD" id="cd06558">
    <property type="entry name" value="crotonase-like"/>
    <property type="match status" value="1"/>
</dbReference>
<dbReference type="InterPro" id="IPR029045">
    <property type="entry name" value="ClpP/crotonase-like_dom_sf"/>
</dbReference>
<evidence type="ECO:0000256" key="3">
    <source>
        <dbReference type="RuleBase" id="RU003707"/>
    </source>
</evidence>
<dbReference type="EC" id="4.2.1.17" evidence="4"/>
<keyword evidence="2 4" id="KW-0456">Lyase</keyword>
<dbReference type="NCBIfam" id="NF006566">
    <property type="entry name" value="PRK09076.1"/>
    <property type="match status" value="1"/>
</dbReference>
<protein>
    <submittedName>
        <fullName evidence="4">Enoyl-CoA hydratase</fullName>
        <ecNumber evidence="4">4.2.1.17</ecNumber>
    </submittedName>
</protein>
<dbReference type="AlphaFoldDB" id="A0A063Y0L9"/>
<dbReference type="Proteomes" id="UP000027318">
    <property type="component" value="Unassembled WGS sequence"/>
</dbReference>
<comment type="similarity">
    <text evidence="1 3">Belongs to the enoyl-CoA hydratase/isomerase family.</text>
</comment>
<dbReference type="Gene3D" id="3.90.226.10">
    <property type="entry name" value="2-enoyl-CoA Hydratase, Chain A, domain 1"/>
    <property type="match status" value="1"/>
</dbReference>
<dbReference type="OrthoDB" id="9807606at2"/>
<dbReference type="RefSeq" id="WP_036545895.1">
    <property type="nucleotide sequence ID" value="NZ_JMSZ01000021.1"/>
</dbReference>
<dbReference type="Gene3D" id="1.10.12.10">
    <property type="entry name" value="Lyase 2-enoyl-coa Hydratase, Chain A, domain 2"/>
    <property type="match status" value="1"/>
</dbReference>
<dbReference type="InterPro" id="IPR018376">
    <property type="entry name" value="Enoyl-CoA_hyd/isom_CS"/>
</dbReference>
<dbReference type="STRING" id="267850.ADINL_1505"/>
<evidence type="ECO:0000256" key="1">
    <source>
        <dbReference type="ARBA" id="ARBA00005254"/>
    </source>
</evidence>
<gene>
    <name evidence="4" type="ORF">ADINL_1505</name>
</gene>
<dbReference type="PATRIC" id="fig|267850.7.peg.1483"/>
<dbReference type="FunFam" id="1.10.12.10:FF:000001">
    <property type="entry name" value="Probable enoyl-CoA hydratase, mitochondrial"/>
    <property type="match status" value="1"/>
</dbReference>
<dbReference type="Pfam" id="PF00378">
    <property type="entry name" value="ECH_1"/>
    <property type="match status" value="1"/>
</dbReference>
<evidence type="ECO:0000256" key="2">
    <source>
        <dbReference type="ARBA" id="ARBA00023239"/>
    </source>
</evidence>
<keyword evidence="5" id="KW-1185">Reference proteome</keyword>
<accession>A0A063Y0L9</accession>
<name>A0A063Y0L9_9GAMM</name>
<dbReference type="PANTHER" id="PTHR11941:SF141">
    <property type="entry name" value="ENOYL-COA HYDRATASE_ISOMERASE-RELATED"/>
    <property type="match status" value="1"/>
</dbReference>
<sequence>MTDSLLLEKRGHIAILTMNNLPANTWTAESLQALIDIVEALNADPNIWSLVLTSASDKFFSAGADLKLFADGNREMAHSMAVLFGRAFEILSQFRGVSIAAINGWAMGGGLEVALACDLRVAEEQAKMALPEAKVGLLPCAGGTQNLTLLVGEGWAKRMILCGEQVDAQKAEKIGLIEEVVPRGEAFNRALALAEQACQQSPSSLKACKKLIQNNRHMPFAQGYILEREWFVDLFNTDDQREGVNAFLEKRKPEWKNR</sequence>
<dbReference type="PANTHER" id="PTHR11941">
    <property type="entry name" value="ENOYL-COA HYDRATASE-RELATED"/>
    <property type="match status" value="1"/>
</dbReference>
<evidence type="ECO:0000313" key="5">
    <source>
        <dbReference type="Proteomes" id="UP000027318"/>
    </source>
</evidence>
<dbReference type="EMBL" id="JMSZ01000021">
    <property type="protein sequence ID" value="KDE39868.1"/>
    <property type="molecule type" value="Genomic_DNA"/>
</dbReference>
<dbReference type="GO" id="GO:0004300">
    <property type="term" value="F:enoyl-CoA hydratase activity"/>
    <property type="evidence" value="ECO:0007669"/>
    <property type="project" value="UniProtKB-EC"/>
</dbReference>
<organism evidence="4 5">
    <name type="scientific">Nitrincola lacisaponensis</name>
    <dbReference type="NCBI Taxonomy" id="267850"/>
    <lineage>
        <taxon>Bacteria</taxon>
        <taxon>Pseudomonadati</taxon>
        <taxon>Pseudomonadota</taxon>
        <taxon>Gammaproteobacteria</taxon>
        <taxon>Oceanospirillales</taxon>
        <taxon>Oceanospirillaceae</taxon>
        <taxon>Nitrincola</taxon>
    </lineage>
</organism>
<comment type="caution">
    <text evidence="4">The sequence shown here is derived from an EMBL/GenBank/DDBJ whole genome shotgun (WGS) entry which is preliminary data.</text>
</comment>